<dbReference type="PANTHER" id="PTHR45831:SF4">
    <property type="match status" value="1"/>
</dbReference>
<dbReference type="PROSITE" id="PS50293">
    <property type="entry name" value="TPR_REGION"/>
    <property type="match status" value="2"/>
</dbReference>
<dbReference type="InterPro" id="IPR013105">
    <property type="entry name" value="TPR_2"/>
</dbReference>
<gene>
    <name evidence="5" type="ORF">CYCCA115_LOCUS18538</name>
</gene>
<dbReference type="PANTHER" id="PTHR45831">
    <property type="entry name" value="LD24721P"/>
    <property type="match status" value="1"/>
</dbReference>
<keyword evidence="2 3" id="KW-0802">TPR repeat</keyword>
<dbReference type="Pfam" id="PF13414">
    <property type="entry name" value="TPR_11"/>
    <property type="match status" value="1"/>
</dbReference>
<dbReference type="InterPro" id="IPR011990">
    <property type="entry name" value="TPR-like_helical_dom_sf"/>
</dbReference>
<dbReference type="GO" id="GO:0006620">
    <property type="term" value="P:post-translational protein targeting to endoplasmic reticulum membrane"/>
    <property type="evidence" value="ECO:0007669"/>
    <property type="project" value="TreeGrafter"/>
</dbReference>
<dbReference type="GO" id="GO:0016020">
    <property type="term" value="C:membrane"/>
    <property type="evidence" value="ECO:0007669"/>
    <property type="project" value="TreeGrafter"/>
</dbReference>
<dbReference type="Pfam" id="PF00515">
    <property type="entry name" value="TPR_1"/>
    <property type="match status" value="1"/>
</dbReference>
<reference evidence="5" key="1">
    <citation type="submission" date="2023-08" db="EMBL/GenBank/DDBJ databases">
        <authorList>
            <person name="Audoor S."/>
            <person name="Bilcke G."/>
        </authorList>
    </citation>
    <scope>NUCLEOTIDE SEQUENCE</scope>
</reference>
<dbReference type="EMBL" id="CAKOGP040002047">
    <property type="protein sequence ID" value="CAJ1960122.1"/>
    <property type="molecule type" value="Genomic_DNA"/>
</dbReference>
<evidence type="ECO:0000313" key="5">
    <source>
        <dbReference type="EMBL" id="CAJ1960122.1"/>
    </source>
</evidence>
<feature type="compositionally biased region" description="Basic and acidic residues" evidence="4">
    <location>
        <begin position="498"/>
        <end position="509"/>
    </location>
</feature>
<sequence>MPERRGDDQSSIGIGSLMEARQPAPAIMDVESLKHEIPSESQLVLLSLDYLRDLRRAYASPKDLLESEGLHADWLTLAIYALNRSFANPASLAKQNDAWKDPEGLPYAAKALDTTKLPPIEKMTSEICHTENPYAEDEDEEGRPYDAELESYAWYDYDDSNPANAHRFYALNGLASGAAGPLMLGEIAAAGLSHMQARPRQAAEKDMIASPLFEQFVETVKSKGFFETGNDIPRDDPVEEKERILKKKQLYNERYQKAVAKFRTKLAAKAQAQLPDTTLSDHHHSRRIRRCLAVRKDRSNGNNSTTDPDTIVTHLSKQVDRYGPKTPTKNNPVDLDEAERYKALGNAYMQKKEYDSAADCYTKALKICPAGPSSHVYFSNRAAALLSMKMFKDAIADSERALALVPDYAKAHARLGLAHYLRQDYRQAMEAYTVALKYEPDNKSSKAYLEKAARKLAASEDDHLTQGSNHNGASFSVVSEWDKSSKASKPSTAPSDSTLREQKEAEKNKIRGNSFMANREYSKALDAYSTAIKLSRDGPQAHVYFANRSAALCYLERYSEAAKDAEQSLRMKPTYGKAHSRLGLARFFLNDFEGSIKSYKAAIQIDPSNEAARSYLAKAELKLAQQKNETAPIPIGEEARKLLGDPDMMLMAKKAMSKDSGAKLMEDPEMMKIAKKAVSNPTMMNAMMAAQKFNE</sequence>
<keyword evidence="1" id="KW-0677">Repeat</keyword>
<evidence type="ECO:0000256" key="3">
    <source>
        <dbReference type="PROSITE-ProRule" id="PRU00339"/>
    </source>
</evidence>
<keyword evidence="6" id="KW-1185">Reference proteome</keyword>
<dbReference type="Pfam" id="PF07719">
    <property type="entry name" value="TPR_2"/>
    <property type="match status" value="1"/>
</dbReference>
<dbReference type="SUPFAM" id="SSF48452">
    <property type="entry name" value="TPR-like"/>
    <property type="match status" value="1"/>
</dbReference>
<dbReference type="PROSITE" id="PS50005">
    <property type="entry name" value="TPR"/>
    <property type="match status" value="4"/>
</dbReference>
<dbReference type="GO" id="GO:0060090">
    <property type="term" value="F:molecular adaptor activity"/>
    <property type="evidence" value="ECO:0007669"/>
    <property type="project" value="TreeGrafter"/>
</dbReference>
<dbReference type="Gene3D" id="1.25.40.10">
    <property type="entry name" value="Tetratricopeptide repeat domain"/>
    <property type="match status" value="2"/>
</dbReference>
<dbReference type="AlphaFoldDB" id="A0AAD2G291"/>
<evidence type="ECO:0000256" key="4">
    <source>
        <dbReference type="SAM" id="MobiDB-lite"/>
    </source>
</evidence>
<feature type="repeat" description="TPR" evidence="3">
    <location>
        <begin position="409"/>
        <end position="442"/>
    </location>
</feature>
<dbReference type="SMART" id="SM00028">
    <property type="entry name" value="TPR"/>
    <property type="match status" value="6"/>
</dbReference>
<proteinExistence type="predicted"/>
<evidence type="ECO:0000313" key="6">
    <source>
        <dbReference type="Proteomes" id="UP001295423"/>
    </source>
</evidence>
<dbReference type="Proteomes" id="UP001295423">
    <property type="component" value="Unassembled WGS sequence"/>
</dbReference>
<name>A0AAD2G291_9STRA</name>
<feature type="region of interest" description="Disordered" evidence="4">
    <location>
        <begin position="485"/>
        <end position="513"/>
    </location>
</feature>
<comment type="caution">
    <text evidence="5">The sequence shown here is derived from an EMBL/GenBank/DDBJ whole genome shotgun (WGS) entry which is preliminary data.</text>
</comment>
<dbReference type="InterPro" id="IPR019734">
    <property type="entry name" value="TPR_rpt"/>
</dbReference>
<evidence type="ECO:0000256" key="2">
    <source>
        <dbReference type="ARBA" id="ARBA00022803"/>
    </source>
</evidence>
<evidence type="ECO:0000256" key="1">
    <source>
        <dbReference type="ARBA" id="ARBA00022737"/>
    </source>
</evidence>
<dbReference type="GO" id="GO:0072380">
    <property type="term" value="C:TRC complex"/>
    <property type="evidence" value="ECO:0007669"/>
    <property type="project" value="TreeGrafter"/>
</dbReference>
<organism evidence="5 6">
    <name type="scientific">Cylindrotheca closterium</name>
    <dbReference type="NCBI Taxonomy" id="2856"/>
    <lineage>
        <taxon>Eukaryota</taxon>
        <taxon>Sar</taxon>
        <taxon>Stramenopiles</taxon>
        <taxon>Ochrophyta</taxon>
        <taxon>Bacillariophyta</taxon>
        <taxon>Bacillariophyceae</taxon>
        <taxon>Bacillariophycidae</taxon>
        <taxon>Bacillariales</taxon>
        <taxon>Bacillariaceae</taxon>
        <taxon>Cylindrotheca</taxon>
    </lineage>
</organism>
<accession>A0AAD2G291</accession>
<dbReference type="InterPro" id="IPR047150">
    <property type="entry name" value="SGT"/>
</dbReference>
<feature type="repeat" description="TPR" evidence="3">
    <location>
        <begin position="505"/>
        <end position="538"/>
    </location>
</feature>
<feature type="repeat" description="TPR" evidence="3">
    <location>
        <begin position="338"/>
        <end position="371"/>
    </location>
</feature>
<feature type="repeat" description="TPR" evidence="3">
    <location>
        <begin position="576"/>
        <end position="609"/>
    </location>
</feature>
<protein>
    <submittedName>
        <fullName evidence="5">Uncharacterized protein</fullName>
    </submittedName>
</protein>
<feature type="compositionally biased region" description="Low complexity" evidence="4">
    <location>
        <begin position="487"/>
        <end position="497"/>
    </location>
</feature>